<proteinExistence type="predicted"/>
<evidence type="ECO:0000313" key="2">
    <source>
        <dbReference type="Proteomes" id="UP000237000"/>
    </source>
</evidence>
<comment type="caution">
    <text evidence="1">The sequence shown here is derived from an EMBL/GenBank/DDBJ whole genome shotgun (WGS) entry which is preliminary data.</text>
</comment>
<reference evidence="2" key="1">
    <citation type="submission" date="2016-06" db="EMBL/GenBank/DDBJ databases">
        <title>Parallel loss of symbiosis genes in relatives of nitrogen-fixing non-legume Parasponia.</title>
        <authorList>
            <person name="Van Velzen R."/>
            <person name="Holmer R."/>
            <person name="Bu F."/>
            <person name="Rutten L."/>
            <person name="Van Zeijl A."/>
            <person name="Liu W."/>
            <person name="Santuari L."/>
            <person name="Cao Q."/>
            <person name="Sharma T."/>
            <person name="Shen D."/>
            <person name="Roswanjaya Y."/>
            <person name="Wardhani T."/>
            <person name="Kalhor M.S."/>
            <person name="Jansen J."/>
            <person name="Van den Hoogen J."/>
            <person name="Gungor B."/>
            <person name="Hartog M."/>
            <person name="Hontelez J."/>
            <person name="Verver J."/>
            <person name="Yang W.-C."/>
            <person name="Schijlen E."/>
            <person name="Repin R."/>
            <person name="Schilthuizen M."/>
            <person name="Schranz E."/>
            <person name="Heidstra R."/>
            <person name="Miyata K."/>
            <person name="Fedorova E."/>
            <person name="Kohlen W."/>
            <person name="Bisseling T."/>
            <person name="Smit S."/>
            <person name="Geurts R."/>
        </authorList>
    </citation>
    <scope>NUCLEOTIDE SEQUENCE [LARGE SCALE GENOMIC DNA]</scope>
    <source>
        <strain evidence="2">cv. RG33-2</strain>
    </source>
</reference>
<accession>A0A2P5EBD1</accession>
<dbReference type="EMBL" id="JXTC01000188">
    <property type="protein sequence ID" value="PON82824.1"/>
    <property type="molecule type" value="Genomic_DNA"/>
</dbReference>
<organism evidence="1 2">
    <name type="scientific">Trema orientale</name>
    <name type="common">Charcoal tree</name>
    <name type="synonym">Celtis orientalis</name>
    <dbReference type="NCBI Taxonomy" id="63057"/>
    <lineage>
        <taxon>Eukaryota</taxon>
        <taxon>Viridiplantae</taxon>
        <taxon>Streptophyta</taxon>
        <taxon>Embryophyta</taxon>
        <taxon>Tracheophyta</taxon>
        <taxon>Spermatophyta</taxon>
        <taxon>Magnoliopsida</taxon>
        <taxon>eudicotyledons</taxon>
        <taxon>Gunneridae</taxon>
        <taxon>Pentapetalae</taxon>
        <taxon>rosids</taxon>
        <taxon>fabids</taxon>
        <taxon>Rosales</taxon>
        <taxon>Cannabaceae</taxon>
        <taxon>Trema</taxon>
    </lineage>
</organism>
<gene>
    <name evidence="1" type="ORF">TorRG33x02_213980</name>
</gene>
<evidence type="ECO:0000313" key="1">
    <source>
        <dbReference type="EMBL" id="PON82824.1"/>
    </source>
</evidence>
<dbReference type="AlphaFoldDB" id="A0A2P5EBD1"/>
<dbReference type="Proteomes" id="UP000237000">
    <property type="component" value="Unassembled WGS sequence"/>
</dbReference>
<keyword evidence="2" id="KW-1185">Reference proteome</keyword>
<protein>
    <submittedName>
        <fullName evidence="1">Uncharacterized protein</fullName>
    </submittedName>
</protein>
<sequence length="108" mass="12403">MDSKGTDQENGMRSRSFRNEDYNNRRVFLRSYPLQWGGEEEEGDEEKMAKVESNHNKRKKTIKKIILAVIHWGNGKALVLRKVKNKLTIYVVACIPIAFKPPTALISA</sequence>
<dbReference type="OrthoDB" id="1913089at2759"/>
<name>A0A2P5EBD1_TREOI</name>
<dbReference type="InParanoid" id="A0A2P5EBD1"/>